<comment type="similarity">
    <text evidence="1 6">Belongs to the methyltransferase superfamily. PrmA family.</text>
</comment>
<keyword evidence="7" id="KW-0687">Ribonucleoprotein</keyword>
<evidence type="ECO:0000256" key="2">
    <source>
        <dbReference type="ARBA" id="ARBA00022490"/>
    </source>
</evidence>
<dbReference type="InterPro" id="IPR029063">
    <property type="entry name" value="SAM-dependent_MTases_sf"/>
</dbReference>
<proteinExistence type="inferred from homology"/>
<dbReference type="SUPFAM" id="SSF53335">
    <property type="entry name" value="S-adenosyl-L-methionine-dependent methyltransferases"/>
    <property type="match status" value="1"/>
</dbReference>
<feature type="binding site" evidence="6">
    <location>
        <position position="182"/>
    </location>
    <ligand>
        <name>S-adenosyl-L-methionine</name>
        <dbReference type="ChEBI" id="CHEBI:59789"/>
    </ligand>
</feature>
<evidence type="ECO:0000256" key="3">
    <source>
        <dbReference type="ARBA" id="ARBA00022603"/>
    </source>
</evidence>
<feature type="binding site" evidence="6">
    <location>
        <position position="248"/>
    </location>
    <ligand>
        <name>S-adenosyl-L-methionine</name>
        <dbReference type="ChEBI" id="CHEBI:59789"/>
    </ligand>
</feature>
<keyword evidence="7" id="KW-0689">Ribosomal protein</keyword>
<dbReference type="AlphaFoldDB" id="A0A268P436"/>
<dbReference type="GO" id="GO:0032259">
    <property type="term" value="P:methylation"/>
    <property type="evidence" value="ECO:0007669"/>
    <property type="project" value="UniProtKB-KW"/>
</dbReference>
<feature type="binding site" evidence="6">
    <location>
        <position position="161"/>
    </location>
    <ligand>
        <name>S-adenosyl-L-methionine</name>
        <dbReference type="ChEBI" id="CHEBI:59789"/>
    </ligand>
</feature>
<evidence type="ECO:0000256" key="4">
    <source>
        <dbReference type="ARBA" id="ARBA00022679"/>
    </source>
</evidence>
<dbReference type="PANTHER" id="PTHR43648:SF1">
    <property type="entry name" value="ELECTRON TRANSFER FLAVOPROTEIN BETA SUBUNIT LYSINE METHYLTRANSFERASE"/>
    <property type="match status" value="1"/>
</dbReference>
<evidence type="ECO:0000313" key="8">
    <source>
        <dbReference type="Proteomes" id="UP000216207"/>
    </source>
</evidence>
<dbReference type="PANTHER" id="PTHR43648">
    <property type="entry name" value="ELECTRON TRANSFER FLAVOPROTEIN BETA SUBUNIT LYSINE METHYLTRANSFERASE"/>
    <property type="match status" value="1"/>
</dbReference>
<keyword evidence="4 6" id="KW-0808">Transferase</keyword>
<dbReference type="GO" id="GO:0005737">
    <property type="term" value="C:cytoplasm"/>
    <property type="evidence" value="ECO:0007669"/>
    <property type="project" value="UniProtKB-SubCell"/>
</dbReference>
<keyword evidence="5 6" id="KW-0949">S-adenosyl-L-methionine</keyword>
<keyword evidence="2 6" id="KW-0963">Cytoplasm</keyword>
<dbReference type="NCBIfam" id="TIGR00406">
    <property type="entry name" value="prmA"/>
    <property type="match status" value="1"/>
</dbReference>
<dbReference type="EC" id="2.1.1.-" evidence="6"/>
<dbReference type="EMBL" id="NPCC01000004">
    <property type="protein sequence ID" value="PAE90477.1"/>
    <property type="molecule type" value="Genomic_DNA"/>
</dbReference>
<gene>
    <name evidence="6" type="primary">prmA</name>
    <name evidence="7" type="ORF">CHH72_00885</name>
</gene>
<organism evidence="7 8">
    <name type="scientific">Shouchella clausii</name>
    <name type="common">Alkalihalobacillus clausii</name>
    <dbReference type="NCBI Taxonomy" id="79880"/>
    <lineage>
        <taxon>Bacteria</taxon>
        <taxon>Bacillati</taxon>
        <taxon>Bacillota</taxon>
        <taxon>Bacilli</taxon>
        <taxon>Bacillales</taxon>
        <taxon>Bacillaceae</taxon>
        <taxon>Shouchella</taxon>
    </lineage>
</organism>
<comment type="caution">
    <text evidence="7">The sequence shown here is derived from an EMBL/GenBank/DDBJ whole genome shotgun (WGS) entry which is preliminary data.</text>
</comment>
<protein>
    <recommendedName>
        <fullName evidence="6">Ribosomal protein L11 methyltransferase</fullName>
        <shortName evidence="6">L11 Mtase</shortName>
        <ecNumber evidence="6">2.1.1.-</ecNumber>
    </recommendedName>
</protein>
<comment type="function">
    <text evidence="6">Methylates ribosomal protein L11.</text>
</comment>
<evidence type="ECO:0000256" key="6">
    <source>
        <dbReference type="HAMAP-Rule" id="MF_00735"/>
    </source>
</evidence>
<evidence type="ECO:0000256" key="5">
    <source>
        <dbReference type="ARBA" id="ARBA00022691"/>
    </source>
</evidence>
<dbReference type="InterPro" id="IPR004498">
    <property type="entry name" value="Ribosomal_PrmA_MeTrfase"/>
</dbReference>
<evidence type="ECO:0000256" key="1">
    <source>
        <dbReference type="ARBA" id="ARBA00009741"/>
    </source>
</evidence>
<dbReference type="Gene3D" id="3.40.50.150">
    <property type="entry name" value="Vaccinia Virus protein VP39"/>
    <property type="match status" value="1"/>
</dbReference>
<dbReference type="Proteomes" id="UP000216207">
    <property type="component" value="Unassembled WGS sequence"/>
</dbReference>
<reference evidence="7 8" key="1">
    <citation type="submission" date="2017-07" db="EMBL/GenBank/DDBJ databases">
        <title>Isolation and whole genome analysis of endospore-forming bacteria from heroin.</title>
        <authorList>
            <person name="Kalinowski J."/>
            <person name="Ahrens B."/>
            <person name="Al-Dilaimi A."/>
            <person name="Winkler A."/>
            <person name="Wibberg D."/>
            <person name="Schleenbecker U."/>
            <person name="Ruckert C."/>
            <person name="Wolfel R."/>
            <person name="Grass G."/>
        </authorList>
    </citation>
    <scope>NUCLEOTIDE SEQUENCE [LARGE SCALE GENOMIC DNA]</scope>
    <source>
        <strain evidence="7 8">7539</strain>
    </source>
</reference>
<comment type="subcellular location">
    <subcellularLocation>
        <location evidence="6">Cytoplasm</location>
    </subcellularLocation>
</comment>
<comment type="catalytic activity">
    <reaction evidence="6">
        <text>L-lysyl-[protein] + 3 S-adenosyl-L-methionine = N(6),N(6),N(6)-trimethyl-L-lysyl-[protein] + 3 S-adenosyl-L-homocysteine + 3 H(+)</text>
        <dbReference type="Rhea" id="RHEA:54192"/>
        <dbReference type="Rhea" id="RHEA-COMP:9752"/>
        <dbReference type="Rhea" id="RHEA-COMP:13826"/>
        <dbReference type="ChEBI" id="CHEBI:15378"/>
        <dbReference type="ChEBI" id="CHEBI:29969"/>
        <dbReference type="ChEBI" id="CHEBI:57856"/>
        <dbReference type="ChEBI" id="CHEBI:59789"/>
        <dbReference type="ChEBI" id="CHEBI:61961"/>
    </reaction>
</comment>
<accession>A0A268P436</accession>
<dbReference type="HAMAP" id="MF_00735">
    <property type="entry name" value="Methyltr_PrmA"/>
    <property type="match status" value="1"/>
</dbReference>
<sequence>MKWAEFRVHTTQEAVEPVSNILHELGAAGVAIEDPQDLVTEWSVKYGEVYELSPEDYPDEGVMVKAYFPMGATFKETIAEVRRRVHNLVSFQIDIGHGTMDYTEVKEEDWATAWKSFYHPVQVTEQVTIVPTWEEYSARPGEIVIELDPGMAFGTGTHPTTILSLQALEHAVKQGDAVIDVGTGSGILAIAAWKFGAESITALDLDEVAVNSAKANVALNSASDFVHVQQGNLLDDVASESADVLVSNILAEVILQFTADAYRVVKRGGLFLTSGIISSKREAVEGALKAVGFLIQEVNELDDWVAIVAQKPSQA</sequence>
<dbReference type="RefSeq" id="WP_035203940.1">
    <property type="nucleotide sequence ID" value="NZ_BOQQ01000005.1"/>
</dbReference>
<dbReference type="CDD" id="cd02440">
    <property type="entry name" value="AdoMet_MTases"/>
    <property type="match status" value="1"/>
</dbReference>
<name>A0A268P436_SHOCL</name>
<dbReference type="GO" id="GO:0016279">
    <property type="term" value="F:protein-lysine N-methyltransferase activity"/>
    <property type="evidence" value="ECO:0007669"/>
    <property type="project" value="RHEA"/>
</dbReference>
<dbReference type="Pfam" id="PF06325">
    <property type="entry name" value="PrmA"/>
    <property type="match status" value="1"/>
</dbReference>
<dbReference type="InterPro" id="IPR050078">
    <property type="entry name" value="Ribosomal_L11_MeTrfase_PrmA"/>
</dbReference>
<dbReference type="GO" id="GO:0005840">
    <property type="term" value="C:ribosome"/>
    <property type="evidence" value="ECO:0007669"/>
    <property type="project" value="UniProtKB-KW"/>
</dbReference>
<evidence type="ECO:0000313" key="7">
    <source>
        <dbReference type="EMBL" id="PAE90477.1"/>
    </source>
</evidence>
<keyword evidence="3 6" id="KW-0489">Methyltransferase</keyword>
<dbReference type="PIRSF" id="PIRSF000401">
    <property type="entry name" value="RPL11_MTase"/>
    <property type="match status" value="1"/>
</dbReference>
<feature type="binding site" evidence="6">
    <location>
        <position position="204"/>
    </location>
    <ligand>
        <name>S-adenosyl-L-methionine</name>
        <dbReference type="ChEBI" id="CHEBI:59789"/>
    </ligand>
</feature>